<sequence>MTARNSSVTKKSSEKVASHSTLGRNTPEASPGSASSASVRSTKTPGASPGSASSASVRSTGPPEASTGSASSASVRSTKTPEASPGSASSASVRSTKTPEDVTTTMIPTTEESTSFSEWTDLYTGSPTTTDSPYICKDNTEVFRDWVCDGIQDCKAGEDEDDCPSITMEYPGTTELPSTTESKCQWNSYACHGVNEECIENHKVCNRIDDCTEGDDEANCTQPNCPAYTLKCHQSLECISKMLVCDGIPNCDDGSDEDDCSPCGVNQYRCRAEHVCIRKIFRCDGYSHCNEGDDERDCEGEDVPKLTCDHEVNSEGYVKAKTMKCYCSPEQDKALPEDVSFEQFSIDEKGGDKHFKKMNEPFTFGKSSDNKEQRLYCFYRSNLPPRRIQVKFAYLEPKSISLTVEHPIVEFCAYLYRPIKTSGSSWSWTRNHQAHHIEAECAIYTGDVNPRPKFSFAIDDNEFDTPVHGTEEGTLHVRRFQFKPEQGGSYKIKCRVVHPIYDDLTQEREQAVEVLEPPFKPPTLEVNGNNYTRTPFKKQDVAILEGMKASDVKCYAPSEGYPSTKVSSSECCFSYEDKKVIRAECTCKAKHESTCYTDYETTVKFEKKSTAEVESQG</sequence>
<keyword evidence="4" id="KW-1133">Transmembrane helix</keyword>
<protein>
    <submittedName>
        <fullName evidence="11">Low-density lipoprotein receptor</fullName>
    </submittedName>
</protein>
<comment type="subcellular location">
    <subcellularLocation>
        <location evidence="1">Membrane</location>
        <topology evidence="1">Single-pass membrane protein</topology>
    </subcellularLocation>
</comment>
<evidence type="ECO:0000256" key="9">
    <source>
        <dbReference type="PROSITE-ProRule" id="PRU00124"/>
    </source>
</evidence>
<dbReference type="InterPro" id="IPR036055">
    <property type="entry name" value="LDL_receptor-like_sf"/>
</dbReference>
<keyword evidence="2" id="KW-0812">Transmembrane</keyword>
<feature type="disulfide bond" evidence="9">
    <location>
        <begin position="245"/>
        <end position="260"/>
    </location>
</feature>
<dbReference type="PRINTS" id="PR00261">
    <property type="entry name" value="LDLRECEPTOR"/>
</dbReference>
<evidence type="ECO:0000256" key="7">
    <source>
        <dbReference type="ARBA" id="ARBA00023170"/>
    </source>
</evidence>
<dbReference type="EMBL" id="BMAT01006762">
    <property type="protein sequence ID" value="GFS19579.1"/>
    <property type="molecule type" value="Genomic_DNA"/>
</dbReference>
<dbReference type="PANTHER" id="PTHR22722">
    <property type="entry name" value="LOW-DENSITY LIPOPROTEIN RECEPTOR-RELATED PROTEIN 2-RELATED"/>
    <property type="match status" value="1"/>
</dbReference>
<evidence type="ECO:0000256" key="5">
    <source>
        <dbReference type="ARBA" id="ARBA00023136"/>
    </source>
</evidence>
<evidence type="ECO:0000256" key="8">
    <source>
        <dbReference type="ARBA" id="ARBA00023180"/>
    </source>
</evidence>
<feature type="compositionally biased region" description="Low complexity" evidence="10">
    <location>
        <begin position="29"/>
        <end position="105"/>
    </location>
</feature>
<proteinExistence type="predicted"/>
<keyword evidence="5" id="KW-0472">Membrane</keyword>
<evidence type="ECO:0000256" key="3">
    <source>
        <dbReference type="ARBA" id="ARBA00022737"/>
    </source>
</evidence>
<dbReference type="AlphaFoldDB" id="A0AAV4JA89"/>
<keyword evidence="8" id="KW-0325">Glycoprotein</keyword>
<dbReference type="GO" id="GO:0043235">
    <property type="term" value="C:receptor complex"/>
    <property type="evidence" value="ECO:0007669"/>
    <property type="project" value="TreeGrafter"/>
</dbReference>
<dbReference type="SUPFAM" id="SSF57424">
    <property type="entry name" value="LDL receptor-like module"/>
    <property type="match status" value="4"/>
</dbReference>
<feature type="disulfide bond" evidence="9">
    <location>
        <begin position="283"/>
        <end position="298"/>
    </location>
</feature>
<feature type="region of interest" description="Disordered" evidence="10">
    <location>
        <begin position="1"/>
        <end position="105"/>
    </location>
</feature>
<evidence type="ECO:0000313" key="11">
    <source>
        <dbReference type="EMBL" id="GFS19579.1"/>
    </source>
</evidence>
<dbReference type="InterPro" id="IPR023415">
    <property type="entry name" value="LDLR_class-A_CS"/>
</dbReference>
<name>A0AAV4JA89_9GAST</name>
<evidence type="ECO:0000256" key="1">
    <source>
        <dbReference type="ARBA" id="ARBA00004167"/>
    </source>
</evidence>
<accession>A0AAV4JA89</accession>
<dbReference type="CDD" id="cd00112">
    <property type="entry name" value="LDLa"/>
    <property type="match status" value="3"/>
</dbReference>
<feature type="compositionally biased region" description="Polar residues" evidence="10">
    <location>
        <begin position="18"/>
        <end position="28"/>
    </location>
</feature>
<dbReference type="Gene3D" id="4.10.400.10">
    <property type="entry name" value="Low-density Lipoprotein Receptor"/>
    <property type="match status" value="4"/>
</dbReference>
<dbReference type="GO" id="GO:0005886">
    <property type="term" value="C:plasma membrane"/>
    <property type="evidence" value="ECO:0007669"/>
    <property type="project" value="TreeGrafter"/>
</dbReference>
<keyword evidence="12" id="KW-1185">Reference proteome</keyword>
<dbReference type="PROSITE" id="PS01209">
    <property type="entry name" value="LDLRA_1"/>
    <property type="match status" value="1"/>
</dbReference>
<gene>
    <name evidence="11" type="ORF">ElyMa_003293500</name>
</gene>
<keyword evidence="7 11" id="KW-0675">Receptor</keyword>
<dbReference type="SMART" id="SM00192">
    <property type="entry name" value="LDLa"/>
    <property type="match status" value="4"/>
</dbReference>
<evidence type="ECO:0000256" key="6">
    <source>
        <dbReference type="ARBA" id="ARBA00023157"/>
    </source>
</evidence>
<dbReference type="Proteomes" id="UP000762676">
    <property type="component" value="Unassembled WGS sequence"/>
</dbReference>
<keyword evidence="6 9" id="KW-1015">Disulfide bond</keyword>
<evidence type="ECO:0000256" key="4">
    <source>
        <dbReference type="ARBA" id="ARBA00022989"/>
    </source>
</evidence>
<keyword evidence="11" id="KW-0449">Lipoprotein</keyword>
<keyword evidence="3" id="KW-0677">Repeat</keyword>
<evidence type="ECO:0000256" key="10">
    <source>
        <dbReference type="SAM" id="MobiDB-lite"/>
    </source>
</evidence>
<feature type="compositionally biased region" description="Polar residues" evidence="10">
    <location>
        <begin position="1"/>
        <end position="10"/>
    </location>
</feature>
<evidence type="ECO:0000256" key="2">
    <source>
        <dbReference type="ARBA" id="ARBA00022692"/>
    </source>
</evidence>
<feature type="disulfide bond" evidence="9">
    <location>
        <begin position="205"/>
        <end position="220"/>
    </location>
</feature>
<reference evidence="11 12" key="1">
    <citation type="journal article" date="2021" name="Elife">
        <title>Chloroplast acquisition without the gene transfer in kleptoplastic sea slugs, Plakobranchus ocellatus.</title>
        <authorList>
            <person name="Maeda T."/>
            <person name="Takahashi S."/>
            <person name="Yoshida T."/>
            <person name="Shimamura S."/>
            <person name="Takaki Y."/>
            <person name="Nagai Y."/>
            <person name="Toyoda A."/>
            <person name="Suzuki Y."/>
            <person name="Arimoto A."/>
            <person name="Ishii H."/>
            <person name="Satoh N."/>
            <person name="Nishiyama T."/>
            <person name="Hasebe M."/>
            <person name="Maruyama T."/>
            <person name="Minagawa J."/>
            <person name="Obokata J."/>
            <person name="Shigenobu S."/>
        </authorList>
    </citation>
    <scope>NUCLEOTIDE SEQUENCE [LARGE SCALE GENOMIC DNA]</scope>
</reference>
<comment type="caution">
    <text evidence="11">The sequence shown here is derived from an EMBL/GenBank/DDBJ whole genome shotgun (WGS) entry which is preliminary data.</text>
</comment>
<dbReference type="InterPro" id="IPR051221">
    <property type="entry name" value="LDLR-related"/>
</dbReference>
<comment type="caution">
    <text evidence="9">Lacks conserved residue(s) required for the propagation of feature annotation.</text>
</comment>
<evidence type="ECO:0000313" key="12">
    <source>
        <dbReference type="Proteomes" id="UP000762676"/>
    </source>
</evidence>
<dbReference type="Pfam" id="PF00057">
    <property type="entry name" value="Ldl_recept_a"/>
    <property type="match status" value="2"/>
</dbReference>
<dbReference type="PROSITE" id="PS50068">
    <property type="entry name" value="LDLRA_2"/>
    <property type="match status" value="3"/>
</dbReference>
<organism evidence="11 12">
    <name type="scientific">Elysia marginata</name>
    <dbReference type="NCBI Taxonomy" id="1093978"/>
    <lineage>
        <taxon>Eukaryota</taxon>
        <taxon>Metazoa</taxon>
        <taxon>Spiralia</taxon>
        <taxon>Lophotrochozoa</taxon>
        <taxon>Mollusca</taxon>
        <taxon>Gastropoda</taxon>
        <taxon>Heterobranchia</taxon>
        <taxon>Euthyneura</taxon>
        <taxon>Panpulmonata</taxon>
        <taxon>Sacoglossa</taxon>
        <taxon>Placobranchoidea</taxon>
        <taxon>Plakobranchidae</taxon>
        <taxon>Elysia</taxon>
    </lineage>
</organism>
<dbReference type="InterPro" id="IPR002172">
    <property type="entry name" value="LDrepeatLR_classA_rpt"/>
</dbReference>